<dbReference type="Proteomes" id="UP000233551">
    <property type="component" value="Unassembled WGS sequence"/>
</dbReference>
<keyword evidence="3" id="KW-1185">Reference proteome</keyword>
<evidence type="ECO:0000313" key="3">
    <source>
        <dbReference type="Proteomes" id="UP000233551"/>
    </source>
</evidence>
<name>A0A2I0JJV0_PUNGR</name>
<evidence type="ECO:0000313" key="2">
    <source>
        <dbReference type="EMBL" id="PKI55836.1"/>
    </source>
</evidence>
<proteinExistence type="predicted"/>
<accession>A0A2I0JJV0</accession>
<evidence type="ECO:0000256" key="1">
    <source>
        <dbReference type="SAM" id="MobiDB-lite"/>
    </source>
</evidence>
<gene>
    <name evidence="2" type="ORF">CRG98_023778</name>
</gene>
<protein>
    <submittedName>
        <fullName evidence="2">Uncharacterized protein</fullName>
    </submittedName>
</protein>
<feature type="region of interest" description="Disordered" evidence="1">
    <location>
        <begin position="32"/>
        <end position="55"/>
    </location>
</feature>
<comment type="caution">
    <text evidence="2">The sequence shown here is derived from an EMBL/GenBank/DDBJ whole genome shotgun (WGS) entry which is preliminary data.</text>
</comment>
<reference evidence="2 3" key="1">
    <citation type="submission" date="2017-11" db="EMBL/GenBank/DDBJ databases">
        <title>De-novo sequencing of pomegranate (Punica granatum L.) genome.</title>
        <authorList>
            <person name="Akparov Z."/>
            <person name="Amiraslanov A."/>
            <person name="Hajiyeva S."/>
            <person name="Abbasov M."/>
            <person name="Kaur K."/>
            <person name="Hamwieh A."/>
            <person name="Solovyev V."/>
            <person name="Salamov A."/>
            <person name="Braich B."/>
            <person name="Kosarev P."/>
            <person name="Mahmoud A."/>
            <person name="Hajiyev E."/>
            <person name="Babayeva S."/>
            <person name="Izzatullayeva V."/>
            <person name="Mammadov A."/>
            <person name="Mammadov A."/>
            <person name="Sharifova S."/>
            <person name="Ojaghi J."/>
            <person name="Eynullazada K."/>
            <person name="Bayramov B."/>
            <person name="Abdulazimova A."/>
            <person name="Shahmuradov I."/>
        </authorList>
    </citation>
    <scope>NUCLEOTIDE SEQUENCE [LARGE SCALE GENOMIC DNA]</scope>
    <source>
        <strain evidence="3">cv. AG2017</strain>
        <tissue evidence="2">Leaf</tissue>
    </source>
</reference>
<organism evidence="2 3">
    <name type="scientific">Punica granatum</name>
    <name type="common">Pomegranate</name>
    <dbReference type="NCBI Taxonomy" id="22663"/>
    <lineage>
        <taxon>Eukaryota</taxon>
        <taxon>Viridiplantae</taxon>
        <taxon>Streptophyta</taxon>
        <taxon>Embryophyta</taxon>
        <taxon>Tracheophyta</taxon>
        <taxon>Spermatophyta</taxon>
        <taxon>Magnoliopsida</taxon>
        <taxon>eudicotyledons</taxon>
        <taxon>Gunneridae</taxon>
        <taxon>Pentapetalae</taxon>
        <taxon>rosids</taxon>
        <taxon>malvids</taxon>
        <taxon>Myrtales</taxon>
        <taxon>Lythraceae</taxon>
        <taxon>Punica</taxon>
    </lineage>
</organism>
<dbReference type="AlphaFoldDB" id="A0A2I0JJV0"/>
<feature type="compositionally biased region" description="Gly residues" evidence="1">
    <location>
        <begin position="45"/>
        <end position="54"/>
    </location>
</feature>
<sequence>MKLSYQESRLQQIIKKATPNIAAALQATTAALQATPVQPNRRGNGRGSRGGRGGQSSMVEVGVVVVATQTRMLLAVAIKATRGVHGYRVYSKPVGTYPLR</sequence>
<dbReference type="EMBL" id="PGOL01001660">
    <property type="protein sequence ID" value="PKI55836.1"/>
    <property type="molecule type" value="Genomic_DNA"/>
</dbReference>